<dbReference type="STRING" id="443254.Marpi_0033"/>
<dbReference type="Proteomes" id="UP000007161">
    <property type="component" value="Chromosome"/>
</dbReference>
<proteinExistence type="predicted"/>
<dbReference type="EMBL" id="CP003257">
    <property type="protein sequence ID" value="AEX84493.1"/>
    <property type="molecule type" value="Genomic_DNA"/>
</dbReference>
<dbReference type="HOGENOM" id="CLU_949306_0_0_0"/>
<evidence type="ECO:0000313" key="1">
    <source>
        <dbReference type="EMBL" id="AEX84493.1"/>
    </source>
</evidence>
<dbReference type="RefSeq" id="WP_014295565.1">
    <property type="nucleotide sequence ID" value="NC_016751.1"/>
</dbReference>
<sequence>MKKFLFLFLVFVLSLLVFSEKFYLLNGKVIEGKLVHYYNGIYDVQLKDSLIQLNEKDIVKIIIPKHIEKYVYPFIEKSNEWKIGGRRQGGSLIYVDTVDGKKWLRIHKDGFSENNLYKDFKLPYGNRTHVNLSVDMMGFTSSTKSTDEKEYSLAGLLIVFMDKDGYEVGKTSYVWGNNSYPFEKHKWINRLYATMYTPFELNFDVSKFANEKADKMRIVFWTYCSSNKKDLVADLWIKNFNLILSYPTFEK</sequence>
<dbReference type="AlphaFoldDB" id="H2J2P9"/>
<accession>H2J2P9</accession>
<protein>
    <submittedName>
        <fullName evidence="1">Uncharacterized protein</fullName>
    </submittedName>
</protein>
<organism evidence="1 2">
    <name type="scientific">Marinitoga piezophila (strain DSM 14283 / JCM 11233 / KA3)</name>
    <dbReference type="NCBI Taxonomy" id="443254"/>
    <lineage>
        <taxon>Bacteria</taxon>
        <taxon>Thermotogati</taxon>
        <taxon>Thermotogota</taxon>
        <taxon>Thermotogae</taxon>
        <taxon>Petrotogales</taxon>
        <taxon>Petrotogaceae</taxon>
        <taxon>Marinitoga</taxon>
    </lineage>
</organism>
<keyword evidence="2" id="KW-1185">Reference proteome</keyword>
<gene>
    <name evidence="1" type="ordered locus">Marpi_0033</name>
</gene>
<dbReference type="OrthoDB" id="49414at2"/>
<reference evidence="2" key="2">
    <citation type="submission" date="2012-01" db="EMBL/GenBank/DDBJ databases">
        <title>Complete sequence of chromosome of Marinitoga piezophila KA3.</title>
        <authorList>
            <person name="Lucas S."/>
            <person name="Han J."/>
            <person name="Lapidus A."/>
            <person name="Cheng J.-F."/>
            <person name="Goodwin L."/>
            <person name="Pitluck S."/>
            <person name="Peters L."/>
            <person name="Mikhailova N."/>
            <person name="Teshima H."/>
            <person name="Detter J.C."/>
            <person name="Han C."/>
            <person name="Tapia R."/>
            <person name="Land M."/>
            <person name="Hauser L."/>
            <person name="Kyrpides N."/>
            <person name="Ivanova N."/>
            <person name="Pagani I."/>
            <person name="Jebbar M."/>
            <person name="Vannier P."/>
            <person name="Oger P."/>
            <person name="Cario A."/>
            <person name="Bartlett D."/>
            <person name="Noll K.M."/>
            <person name="Woyke T."/>
        </authorList>
    </citation>
    <scope>NUCLEOTIDE SEQUENCE [LARGE SCALE GENOMIC DNA]</scope>
    <source>
        <strain evidence="2">DSM 14283 / JCM 11233 / KA3</strain>
    </source>
</reference>
<evidence type="ECO:0000313" key="2">
    <source>
        <dbReference type="Proteomes" id="UP000007161"/>
    </source>
</evidence>
<reference evidence="1 2" key="1">
    <citation type="journal article" date="2012" name="J. Bacteriol.">
        <title>Complete Genome Sequence of the Thermophilic, Piezophilic, Heterotrophic Bacterium Marinitoga piezophila KA3.</title>
        <authorList>
            <person name="Lucas S."/>
            <person name="Han J."/>
            <person name="Lapidus A."/>
            <person name="Cheng J.F."/>
            <person name="Goodwin L.A."/>
            <person name="Pitluck S."/>
            <person name="Peters L."/>
            <person name="Mikhailova N."/>
            <person name="Teshima H."/>
            <person name="Detter J.C."/>
            <person name="Han C."/>
            <person name="Tapia R."/>
            <person name="Land M."/>
            <person name="Hauser L."/>
            <person name="Kyrpides N.C."/>
            <person name="Ivanova N."/>
            <person name="Pagani I."/>
            <person name="Vannier P."/>
            <person name="Oger P."/>
            <person name="Bartlett D.H."/>
            <person name="Noll K.M."/>
            <person name="Woyke T."/>
            <person name="Jebbar M."/>
        </authorList>
    </citation>
    <scope>NUCLEOTIDE SEQUENCE [LARGE SCALE GENOMIC DNA]</scope>
    <source>
        <strain evidence="2">DSM 14283 / JCM 11233 / KA3</strain>
    </source>
</reference>
<dbReference type="KEGG" id="mpz:Marpi_0033"/>
<name>H2J2P9_MARPK</name>